<organism evidence="2 3">
    <name type="scientific">Bathymodiolus thermophilus thioautotrophic gill symbiont</name>
    <dbReference type="NCBI Taxonomy" id="2360"/>
    <lineage>
        <taxon>Bacteria</taxon>
        <taxon>Pseudomonadati</taxon>
        <taxon>Pseudomonadota</taxon>
        <taxon>Gammaproteobacteria</taxon>
        <taxon>sulfur-oxidizing symbionts</taxon>
    </lineage>
</organism>
<reference evidence="3" key="1">
    <citation type="submission" date="2016-09" db="EMBL/GenBank/DDBJ databases">
        <title>Genome Sequence of Bathymodiolus thermophilus sulfur-oxidizing gill endosymbiont.</title>
        <authorList>
            <person name="Ponnudurai R."/>
            <person name="Kleiner M."/>
            <person name="Sayavedra L."/>
            <person name="Thuermer A."/>
            <person name="Felbeck H."/>
            <person name="Schlueter R."/>
            <person name="Schweder T."/>
            <person name="Markert S."/>
        </authorList>
    </citation>
    <scope>NUCLEOTIDE SEQUENCE [LARGE SCALE GENOMIC DNA]</scope>
    <source>
        <strain evidence="3">BAT/CrabSpa'14</strain>
    </source>
</reference>
<evidence type="ECO:0008006" key="4">
    <source>
        <dbReference type="Google" id="ProtNLM"/>
    </source>
</evidence>
<evidence type="ECO:0000313" key="3">
    <source>
        <dbReference type="Proteomes" id="UP000182798"/>
    </source>
</evidence>
<proteinExistence type="predicted"/>
<keyword evidence="1" id="KW-1277">Toxin-antitoxin system</keyword>
<dbReference type="Proteomes" id="UP000182798">
    <property type="component" value="Unassembled WGS sequence"/>
</dbReference>
<dbReference type="InterPro" id="IPR035093">
    <property type="entry name" value="RelE/ParE_toxin_dom_sf"/>
</dbReference>
<dbReference type="AlphaFoldDB" id="A0A1J5TWG3"/>
<sequence length="85" mass="9813">MFKIKFKESVAKDLKKISKVEISKILTKIETDLPTKAEILPNLKGEFLGLKKYRIGDYRVIFCLLDETTILITRIGHRGSVYKVK</sequence>
<gene>
    <name evidence="2" type="ORF">BGC33_05680</name>
</gene>
<comment type="caution">
    <text evidence="2">The sequence shown here is derived from an EMBL/GenBank/DDBJ whole genome shotgun (WGS) entry which is preliminary data.</text>
</comment>
<dbReference type="NCBIfam" id="TIGR02385">
    <property type="entry name" value="RelE_StbE"/>
    <property type="match status" value="1"/>
</dbReference>
<protein>
    <recommendedName>
        <fullName evidence="4">Addiction module toxin RelE</fullName>
    </recommendedName>
</protein>
<dbReference type="Gene3D" id="3.30.2310.20">
    <property type="entry name" value="RelE-like"/>
    <property type="match status" value="1"/>
</dbReference>
<evidence type="ECO:0000256" key="1">
    <source>
        <dbReference type="ARBA" id="ARBA00022649"/>
    </source>
</evidence>
<evidence type="ECO:0000313" key="2">
    <source>
        <dbReference type="EMBL" id="OIR25184.1"/>
    </source>
</evidence>
<dbReference type="OrthoDB" id="5570653at2"/>
<accession>A0A1J5TWG3</accession>
<dbReference type="InterPro" id="IPR007712">
    <property type="entry name" value="RelE/ParE_toxin"/>
</dbReference>
<dbReference type="EMBL" id="MIQH01000389">
    <property type="protein sequence ID" value="OIR25184.1"/>
    <property type="molecule type" value="Genomic_DNA"/>
</dbReference>
<dbReference type="Pfam" id="PF05016">
    <property type="entry name" value="ParE_toxin"/>
    <property type="match status" value="1"/>
</dbReference>
<dbReference type="SUPFAM" id="SSF143011">
    <property type="entry name" value="RelE-like"/>
    <property type="match status" value="1"/>
</dbReference>
<dbReference type="RefSeq" id="WP_071563760.1">
    <property type="nucleotide sequence ID" value="NZ_MIQH01000389.1"/>
</dbReference>
<name>A0A1J5TWG3_9GAMM</name>